<accession>M0II61</accession>
<dbReference type="Proteomes" id="UP000011550">
    <property type="component" value="Unassembled WGS sequence"/>
</dbReference>
<protein>
    <submittedName>
        <fullName evidence="2">Uncharacterized protein</fullName>
    </submittedName>
</protein>
<evidence type="ECO:0000256" key="1">
    <source>
        <dbReference type="SAM" id="MobiDB-lite"/>
    </source>
</evidence>
<dbReference type="AlphaFoldDB" id="M0II61"/>
<keyword evidence="3" id="KW-1185">Reference proteome</keyword>
<gene>
    <name evidence="2" type="ORF">C440_04888</name>
</gene>
<proteinExistence type="predicted"/>
<evidence type="ECO:0000313" key="3">
    <source>
        <dbReference type="Proteomes" id="UP000011550"/>
    </source>
</evidence>
<dbReference type="EMBL" id="AOLN01000007">
    <property type="protein sequence ID" value="ELZ96455.1"/>
    <property type="molecule type" value="Genomic_DNA"/>
</dbReference>
<name>M0II61_9EURY</name>
<feature type="compositionally biased region" description="Acidic residues" evidence="1">
    <location>
        <begin position="63"/>
        <end position="77"/>
    </location>
</feature>
<organism evidence="2 3">
    <name type="scientific">Haloferax mucosum ATCC BAA-1512</name>
    <dbReference type="NCBI Taxonomy" id="662479"/>
    <lineage>
        <taxon>Archaea</taxon>
        <taxon>Methanobacteriati</taxon>
        <taxon>Methanobacteriota</taxon>
        <taxon>Stenosarchaea group</taxon>
        <taxon>Halobacteria</taxon>
        <taxon>Halobacteriales</taxon>
        <taxon>Haloferacaceae</taxon>
        <taxon>Haloferax</taxon>
    </lineage>
</organism>
<feature type="region of interest" description="Disordered" evidence="1">
    <location>
        <begin position="63"/>
        <end position="84"/>
    </location>
</feature>
<dbReference type="PATRIC" id="fig|662479.7.peg.1001"/>
<evidence type="ECO:0000313" key="2">
    <source>
        <dbReference type="EMBL" id="ELZ96455.1"/>
    </source>
</evidence>
<sequence>MAALAAGEYEQITRIRERQKPGWKRQWDVTPVLADESDDDDPFDEAREAYIRGEIDEVEFEERVDDEFADEEHEETAEERVMDR</sequence>
<dbReference type="STRING" id="662479.C440_04888"/>
<reference evidence="2 3" key="1">
    <citation type="journal article" date="2014" name="PLoS Genet.">
        <title>Phylogenetically driven sequencing of extremely halophilic archaea reveals strategies for static and dynamic osmo-response.</title>
        <authorList>
            <person name="Becker E.A."/>
            <person name="Seitzer P.M."/>
            <person name="Tritt A."/>
            <person name="Larsen D."/>
            <person name="Krusor M."/>
            <person name="Yao A.I."/>
            <person name="Wu D."/>
            <person name="Madern D."/>
            <person name="Eisen J.A."/>
            <person name="Darling A.E."/>
            <person name="Facciotti M.T."/>
        </authorList>
    </citation>
    <scope>NUCLEOTIDE SEQUENCE [LARGE SCALE GENOMIC DNA]</scope>
    <source>
        <strain evidence="2 3">ATCC BAA-1512</strain>
    </source>
</reference>
<comment type="caution">
    <text evidence="2">The sequence shown here is derived from an EMBL/GenBank/DDBJ whole genome shotgun (WGS) entry which is preliminary data.</text>
</comment>